<dbReference type="RefSeq" id="WP_231033035.1">
    <property type="nucleotide sequence ID" value="NZ_JAJNGX010000002.1"/>
</dbReference>
<dbReference type="AlphaFoldDB" id="A0A9Q2NJS1"/>
<name>A0A9Q2NJS1_9RHOB</name>
<evidence type="ECO:0000313" key="3">
    <source>
        <dbReference type="EMBL" id="MBM2353912.1"/>
    </source>
</evidence>
<reference evidence="3" key="1">
    <citation type="submission" date="2021-01" db="EMBL/GenBank/DDBJ databases">
        <title>Diatom-associated Roseobacters Show Island Model of Population Structure.</title>
        <authorList>
            <person name="Qu L."/>
            <person name="Feng X."/>
            <person name="Chen Y."/>
            <person name="Li L."/>
            <person name="Wang X."/>
            <person name="Hu Z."/>
            <person name="Wang H."/>
            <person name="Luo H."/>
        </authorList>
    </citation>
    <scope>NUCLEOTIDE SEQUENCE</scope>
    <source>
        <strain evidence="3">SM26-45</strain>
    </source>
</reference>
<feature type="transmembrane region" description="Helical" evidence="2">
    <location>
        <begin position="41"/>
        <end position="64"/>
    </location>
</feature>
<organism evidence="3 4">
    <name type="scientific">Pseudosulfitobacter pseudonitzschiae</name>
    <dbReference type="NCBI Taxonomy" id="1402135"/>
    <lineage>
        <taxon>Bacteria</taxon>
        <taxon>Pseudomonadati</taxon>
        <taxon>Pseudomonadota</taxon>
        <taxon>Alphaproteobacteria</taxon>
        <taxon>Rhodobacterales</taxon>
        <taxon>Roseobacteraceae</taxon>
        <taxon>Pseudosulfitobacter</taxon>
    </lineage>
</organism>
<accession>A0A9Q2NJS1</accession>
<keyword evidence="2" id="KW-0472">Membrane</keyword>
<keyword evidence="2" id="KW-1133">Transmembrane helix</keyword>
<feature type="region of interest" description="Disordered" evidence="1">
    <location>
        <begin position="137"/>
        <end position="212"/>
    </location>
</feature>
<comment type="caution">
    <text evidence="3">The sequence shown here is derived from an EMBL/GenBank/DDBJ whole genome shotgun (WGS) entry which is preliminary data.</text>
</comment>
<feature type="compositionally biased region" description="Basic and acidic residues" evidence="1">
    <location>
        <begin position="196"/>
        <end position="212"/>
    </location>
</feature>
<keyword evidence="3" id="KW-0378">Hydrolase</keyword>
<evidence type="ECO:0000256" key="1">
    <source>
        <dbReference type="SAM" id="MobiDB-lite"/>
    </source>
</evidence>
<proteinExistence type="predicted"/>
<keyword evidence="3" id="KW-0540">Nuclease</keyword>
<dbReference type="Proteomes" id="UP000809337">
    <property type="component" value="Unassembled WGS sequence"/>
</dbReference>
<feature type="compositionally biased region" description="Basic and acidic residues" evidence="1">
    <location>
        <begin position="137"/>
        <end position="148"/>
    </location>
</feature>
<feature type="compositionally biased region" description="Low complexity" evidence="1">
    <location>
        <begin position="149"/>
        <end position="194"/>
    </location>
</feature>
<dbReference type="EMBL" id="JAFBWN010000002">
    <property type="protein sequence ID" value="MBM2353912.1"/>
    <property type="molecule type" value="Genomic_DNA"/>
</dbReference>
<dbReference type="GO" id="GO:0004519">
    <property type="term" value="F:endonuclease activity"/>
    <property type="evidence" value="ECO:0007669"/>
    <property type="project" value="UniProtKB-KW"/>
</dbReference>
<feature type="region of interest" description="Disordered" evidence="1">
    <location>
        <begin position="74"/>
        <end position="101"/>
    </location>
</feature>
<evidence type="ECO:0000313" key="4">
    <source>
        <dbReference type="Proteomes" id="UP000809337"/>
    </source>
</evidence>
<sequence>MNENTQMQDCTRKCWMLSAIAGVVIAILMIAFAGWTFFSSILAGIVIFVVGGFLLKSILCGALADQAQDTAAPATAPAPAQTAAAPKPAADTAPVADAAAPEAESVEPAAVAAAPAPAEKVLVKPSARLAGQEELAARKGDWKYEKPAEAAPAKATAKAAPAKKAPAKKAPAAKAPSNKDAAAAATTTRAPVAADGKPEMLDAPRDGGPDDLKQIKGVGPKLEGLLNEMGIYHFSQVAGWRKKEVEWADQNLVGFKGRVSRDEWVKQAKLLAKGGSTEFSNKVKKGGVY</sequence>
<gene>
    <name evidence="3" type="ORF">JQX14_05165</name>
</gene>
<keyword evidence="3" id="KW-0255">Endonuclease</keyword>
<keyword evidence="2" id="KW-0812">Transmembrane</keyword>
<evidence type="ECO:0000256" key="2">
    <source>
        <dbReference type="SAM" id="Phobius"/>
    </source>
</evidence>
<protein>
    <submittedName>
        <fullName evidence="3">Endonuclease</fullName>
    </submittedName>
</protein>
<feature type="transmembrane region" description="Helical" evidence="2">
    <location>
        <begin position="14"/>
        <end position="35"/>
    </location>
</feature>